<dbReference type="PaxDb" id="5691-EAN77437"/>
<name>Q38CN3_TRYB2</name>
<dbReference type="InParanoid" id="Q38CN3"/>
<evidence type="ECO:0000313" key="1">
    <source>
        <dbReference type="EMBL" id="EAN77437.1"/>
    </source>
</evidence>
<dbReference type="EMBL" id="CM000207">
    <property type="protein sequence ID" value="EAN77437.1"/>
    <property type="molecule type" value="Genomic_DNA"/>
</dbReference>
<accession>Q38CN3</accession>
<proteinExistence type="predicted"/>
<dbReference type="Proteomes" id="UP000008524">
    <property type="component" value="Chromosome 9"/>
</dbReference>
<dbReference type="GeneID" id="3661450"/>
<dbReference type="AlphaFoldDB" id="Q38CN3"/>
<evidence type="ECO:0000313" key="2">
    <source>
        <dbReference type="Proteomes" id="UP000008524"/>
    </source>
</evidence>
<dbReference type="RefSeq" id="XP_827767.1">
    <property type="nucleotide sequence ID" value="XM_822674.1"/>
</dbReference>
<keyword evidence="2" id="KW-1185">Reference proteome</keyword>
<organism evidence="1 2">
    <name type="scientific">Trypanosoma brucei brucei (strain 927/4 GUTat10.1)</name>
    <dbReference type="NCBI Taxonomy" id="185431"/>
    <lineage>
        <taxon>Eukaryota</taxon>
        <taxon>Discoba</taxon>
        <taxon>Euglenozoa</taxon>
        <taxon>Kinetoplastea</taxon>
        <taxon>Metakinetoplastina</taxon>
        <taxon>Trypanosomatida</taxon>
        <taxon>Trypanosomatidae</taxon>
        <taxon>Trypanosoma</taxon>
    </lineage>
</organism>
<sequence>MSQIYEYEHEAAAIDDKQSKKGGYVTNRSQNSISPCCRKQVPWANKENGLEKTNTGVLDRRCVCFMETKGLNKNDTTPR</sequence>
<protein>
    <submittedName>
        <fullName evidence="1">Uncharacterized protein</fullName>
    </submittedName>
</protein>
<reference evidence="1 2" key="1">
    <citation type="journal article" date="2005" name="Science">
        <title>Comparative genomics of trypanosomatid parasitic protozoa.</title>
        <authorList>
            <person name="El-Sayed N.M."/>
            <person name="Myler P.J."/>
            <person name="Blandin G."/>
            <person name="Berriman M."/>
            <person name="Crabtree J."/>
            <person name="Aggarwal G."/>
            <person name="Caler E."/>
            <person name="Renauld H."/>
            <person name="Worthey E.A."/>
            <person name="Hertz-Fowler C."/>
            <person name="Ghedin E."/>
            <person name="Peacock C."/>
            <person name="Bartholomeu D.C."/>
            <person name="Haas B.J."/>
            <person name="Tran A.N."/>
            <person name="Wortman J.R."/>
            <person name="Alsmark U.C."/>
            <person name="Angiuoli S."/>
            <person name="Anupama A."/>
            <person name="Badger J."/>
            <person name="Bringaud F."/>
            <person name="Cadag E."/>
            <person name="Carlton J.M."/>
            <person name="Cerqueira G.C."/>
            <person name="Creasy T."/>
            <person name="Delcher A.L."/>
            <person name="Djikeng A."/>
            <person name="Embley T.M."/>
            <person name="Hauser C."/>
            <person name="Ivens A.C."/>
            <person name="Kummerfeld S.K."/>
            <person name="Pereira-Leal J.B."/>
            <person name="Nilsson D."/>
            <person name="Peterson J."/>
            <person name="Salzberg S.L."/>
            <person name="Shallom J."/>
            <person name="Silva J.C."/>
            <person name="Sundaram J."/>
            <person name="Westenberger S."/>
            <person name="White O."/>
            <person name="Melville S.E."/>
            <person name="Donelson J.E."/>
            <person name="Andersson B."/>
            <person name="Stuart K.D."/>
            <person name="Hall N."/>
        </authorList>
    </citation>
    <scope>NUCLEOTIDE SEQUENCE [LARGE SCALE GENOMIC DNA]</scope>
    <source>
        <strain evidence="1 2">927/4 GUTat10.1</strain>
    </source>
</reference>
<dbReference type="KEGG" id="tbr:Tb09.244.0260"/>
<reference evidence="1 2" key="2">
    <citation type="journal article" date="2005" name="Science">
        <title>The genome of the African trypanosome Trypanosoma brucei.</title>
        <authorList>
            <person name="Berriman M."/>
            <person name="Ghedin E."/>
            <person name="Hertz-Fowler C."/>
            <person name="Blandin G."/>
            <person name="Renauld H."/>
            <person name="Bartholomeu D.C."/>
            <person name="Lennard N.J."/>
            <person name="Caler E."/>
            <person name="Hamlin N.E."/>
            <person name="Haas B."/>
            <person name="Bohme U."/>
            <person name="Hannick L."/>
            <person name="Aslett M.A."/>
            <person name="Shallom J."/>
            <person name="Marcello L."/>
            <person name="Hou L."/>
            <person name="Wickstead B."/>
            <person name="Alsmark U.C."/>
            <person name="Arrowsmith C."/>
            <person name="Atkin R.J."/>
            <person name="Barron A.J."/>
            <person name="Bringaud F."/>
            <person name="Brooks K."/>
            <person name="Carrington M."/>
            <person name="Cherevach I."/>
            <person name="Chillingworth T.J."/>
            <person name="Churcher C."/>
            <person name="Clark L.N."/>
            <person name="Corton C.H."/>
            <person name="Cronin A."/>
            <person name="Davies R.M."/>
            <person name="Doggett J."/>
            <person name="Djikeng A."/>
            <person name="Feldblyum T."/>
            <person name="Field M.C."/>
            <person name="Fraser A."/>
            <person name="Goodhead I."/>
            <person name="Hance Z."/>
            <person name="Harper D."/>
            <person name="Harris B.R."/>
            <person name="Hauser H."/>
            <person name="Hostetler J."/>
            <person name="Ivens A."/>
            <person name="Jagels K."/>
            <person name="Johnson D."/>
            <person name="Johnson J."/>
            <person name="Jones K."/>
            <person name="Kerhornou A.X."/>
            <person name="Koo H."/>
            <person name="Larke N."/>
            <person name="Landfear S."/>
            <person name="Larkin C."/>
            <person name="Leech V."/>
            <person name="Line A."/>
            <person name="Lord A."/>
            <person name="Macleod A."/>
            <person name="Mooney P.J."/>
            <person name="Moule S."/>
            <person name="Martin D.M."/>
            <person name="Morgan G.W."/>
            <person name="Mungall K."/>
            <person name="Norbertczak H."/>
            <person name="Ormond D."/>
            <person name="Pai G."/>
            <person name="Peacock C.S."/>
            <person name="Peterson J."/>
            <person name="Quail M.A."/>
            <person name="Rabbinowitsch E."/>
            <person name="Rajandream M.A."/>
            <person name="Reitter C."/>
            <person name="Salzberg S.L."/>
            <person name="Sanders M."/>
            <person name="Schobel S."/>
            <person name="Sharp S."/>
            <person name="Simmonds M."/>
            <person name="Simpson A.J."/>
            <person name="Tallon L."/>
            <person name="Turner C.M."/>
            <person name="Tait A."/>
            <person name="Tivey A.R."/>
            <person name="Van Aken S."/>
            <person name="Walker D."/>
            <person name="Wanless D."/>
            <person name="Wang S."/>
            <person name="White B."/>
            <person name="White O."/>
            <person name="Whitehead S."/>
            <person name="Woodward J."/>
            <person name="Wortman J."/>
            <person name="Adams M.D."/>
            <person name="Embley T.M."/>
            <person name="Gull K."/>
            <person name="Ullu E."/>
            <person name="Barry J.D."/>
            <person name="Fairlamb A.H."/>
            <person name="Opperdoes F."/>
            <person name="Barrell B.G."/>
            <person name="Donelson J.E."/>
            <person name="Hall N."/>
            <person name="Fraser C.M."/>
            <person name="Melville S.E."/>
            <person name="El-Sayed N.M."/>
        </authorList>
    </citation>
    <scope>NUCLEOTIDE SEQUENCE [LARGE SCALE GENOMIC DNA]</scope>
    <source>
        <strain evidence="1 2">927/4 GUTat10.1</strain>
    </source>
</reference>
<gene>
    <name evidence="1" type="ORF">Tb09.244.0260</name>
</gene>